<evidence type="ECO:0000256" key="4">
    <source>
        <dbReference type="ARBA" id="ARBA00023274"/>
    </source>
</evidence>
<comment type="similarity">
    <text evidence="1 6">Belongs to the universal ribosomal protein uL4 family.</text>
</comment>
<keyword evidence="9" id="KW-1185">Reference proteome</keyword>
<gene>
    <name evidence="6" type="primary">rplD</name>
    <name evidence="8" type="ORF">EDX97_05510</name>
</gene>
<evidence type="ECO:0000256" key="6">
    <source>
        <dbReference type="HAMAP-Rule" id="MF_01328"/>
    </source>
</evidence>
<dbReference type="AlphaFoldDB" id="A0A3N0I024"/>
<dbReference type="GO" id="GO:0019843">
    <property type="term" value="F:rRNA binding"/>
    <property type="evidence" value="ECO:0007669"/>
    <property type="project" value="UniProtKB-UniRule"/>
</dbReference>
<evidence type="ECO:0000256" key="5">
    <source>
        <dbReference type="ARBA" id="ARBA00035244"/>
    </source>
</evidence>
<evidence type="ECO:0000256" key="2">
    <source>
        <dbReference type="ARBA" id="ARBA00011838"/>
    </source>
</evidence>
<dbReference type="EMBL" id="RJQC01000002">
    <property type="protein sequence ID" value="RNM30257.1"/>
    <property type="molecule type" value="Genomic_DNA"/>
</dbReference>
<evidence type="ECO:0000256" key="1">
    <source>
        <dbReference type="ARBA" id="ARBA00010528"/>
    </source>
</evidence>
<keyword evidence="6" id="KW-0694">RNA-binding</keyword>
<dbReference type="GO" id="GO:1990904">
    <property type="term" value="C:ribonucleoprotein complex"/>
    <property type="evidence" value="ECO:0007669"/>
    <property type="project" value="UniProtKB-KW"/>
</dbReference>
<dbReference type="PANTHER" id="PTHR10746">
    <property type="entry name" value="50S RIBOSOMAL PROTEIN L4"/>
    <property type="match status" value="1"/>
</dbReference>
<dbReference type="GO" id="GO:0006412">
    <property type="term" value="P:translation"/>
    <property type="evidence" value="ECO:0007669"/>
    <property type="project" value="UniProtKB-UniRule"/>
</dbReference>
<dbReference type="GO" id="GO:0003735">
    <property type="term" value="F:structural constituent of ribosome"/>
    <property type="evidence" value="ECO:0007669"/>
    <property type="project" value="InterPro"/>
</dbReference>
<dbReference type="Gene3D" id="3.40.1370.10">
    <property type="match status" value="1"/>
</dbReference>
<organism evidence="8 9">
    <name type="scientific">Absicoccus porci</name>
    <dbReference type="NCBI Taxonomy" id="2486576"/>
    <lineage>
        <taxon>Bacteria</taxon>
        <taxon>Bacillati</taxon>
        <taxon>Bacillota</taxon>
        <taxon>Erysipelotrichia</taxon>
        <taxon>Erysipelotrichales</taxon>
        <taxon>Erysipelotrichaceae</taxon>
        <taxon>Absicoccus</taxon>
    </lineage>
</organism>
<dbReference type="OrthoDB" id="9803201at2"/>
<dbReference type="Proteomes" id="UP000276568">
    <property type="component" value="Unassembled WGS sequence"/>
</dbReference>
<dbReference type="Pfam" id="PF00573">
    <property type="entry name" value="Ribosomal_L4"/>
    <property type="match status" value="1"/>
</dbReference>
<dbReference type="PANTHER" id="PTHR10746:SF6">
    <property type="entry name" value="LARGE RIBOSOMAL SUBUNIT PROTEIN UL4M"/>
    <property type="match status" value="1"/>
</dbReference>
<dbReference type="SUPFAM" id="SSF52166">
    <property type="entry name" value="Ribosomal protein L4"/>
    <property type="match status" value="1"/>
</dbReference>
<evidence type="ECO:0000256" key="3">
    <source>
        <dbReference type="ARBA" id="ARBA00022980"/>
    </source>
</evidence>
<protein>
    <recommendedName>
        <fullName evidence="5 6">Large ribosomal subunit protein uL4</fullName>
    </recommendedName>
</protein>
<comment type="caution">
    <text evidence="8">The sequence shown here is derived from an EMBL/GenBank/DDBJ whole genome shotgun (WGS) entry which is preliminary data.</text>
</comment>
<comment type="function">
    <text evidence="6">Forms part of the polypeptide exit tunnel.</text>
</comment>
<dbReference type="HAMAP" id="MF_01328_B">
    <property type="entry name" value="Ribosomal_uL4_B"/>
    <property type="match status" value="1"/>
</dbReference>
<dbReference type="InterPro" id="IPR023574">
    <property type="entry name" value="Ribosomal_uL4_dom_sf"/>
</dbReference>
<feature type="region of interest" description="Disordered" evidence="7">
    <location>
        <begin position="45"/>
        <end position="74"/>
    </location>
</feature>
<dbReference type="NCBIfam" id="TIGR03953">
    <property type="entry name" value="rplD_bact"/>
    <property type="match status" value="1"/>
</dbReference>
<evidence type="ECO:0000313" key="8">
    <source>
        <dbReference type="EMBL" id="RNM30257.1"/>
    </source>
</evidence>
<dbReference type="RefSeq" id="WP_128520182.1">
    <property type="nucleotide sequence ID" value="NZ_JALFCT010000011.1"/>
</dbReference>
<reference evidence="8 9" key="1">
    <citation type="submission" date="2018-11" db="EMBL/GenBank/DDBJ databases">
        <title>Clostridium sp. nov., a member of the family Erysipelotrichaceae isolated from pig faeces.</title>
        <authorList>
            <person name="Chang Y.-H."/>
        </authorList>
    </citation>
    <scope>NUCLEOTIDE SEQUENCE [LARGE SCALE GENOMIC DNA]</scope>
    <source>
        <strain evidence="8 9">YH-panp20</strain>
    </source>
</reference>
<accession>A0A3N0I024</accession>
<keyword evidence="3 6" id="KW-0689">Ribosomal protein</keyword>
<comment type="subunit">
    <text evidence="2 6">Part of the 50S ribosomal subunit.</text>
</comment>
<dbReference type="InterPro" id="IPR013005">
    <property type="entry name" value="Ribosomal_uL4-like"/>
</dbReference>
<evidence type="ECO:0000256" key="7">
    <source>
        <dbReference type="SAM" id="MobiDB-lite"/>
    </source>
</evidence>
<sequence length="209" mass="22756">MAKIDVINQTGAVVDSIELNDVVFGIEPNQQCIYDVLVMQAAGKRQGTAKTKGRSEVSGGGRKPYRQKGTGRARQGTIRAPQFRGGGTVFGAVPRDYHYRVNKKVRNLALRSVLSEKVAETAFAVIDQFNVDAPKTKTFVGIMEAINAPKKTLFVVGKEEDANNAYLSSRNIPEAKMLRSDLINVFDLVKANKVVMTAAAVKEVEEALA</sequence>
<keyword evidence="6" id="KW-0699">rRNA-binding</keyword>
<evidence type="ECO:0000313" key="9">
    <source>
        <dbReference type="Proteomes" id="UP000276568"/>
    </source>
</evidence>
<name>A0A3N0I024_9FIRM</name>
<keyword evidence="4 6" id="KW-0687">Ribonucleoprotein</keyword>
<comment type="function">
    <text evidence="6">One of the primary rRNA binding proteins, this protein initially binds near the 5'-end of the 23S rRNA. It is important during the early stages of 50S assembly. It makes multiple contacts with different domains of the 23S rRNA in the assembled 50S subunit and ribosome.</text>
</comment>
<dbReference type="InterPro" id="IPR002136">
    <property type="entry name" value="Ribosomal_uL4"/>
</dbReference>
<dbReference type="GO" id="GO:0005840">
    <property type="term" value="C:ribosome"/>
    <property type="evidence" value="ECO:0007669"/>
    <property type="project" value="UniProtKB-KW"/>
</dbReference>
<proteinExistence type="inferred from homology"/>